<dbReference type="Proteomes" id="UP000276133">
    <property type="component" value="Unassembled WGS sequence"/>
</dbReference>
<dbReference type="OrthoDB" id="6378258at2759"/>
<comment type="caution">
    <text evidence="1">The sequence shown here is derived from an EMBL/GenBank/DDBJ whole genome shotgun (WGS) entry which is preliminary data.</text>
</comment>
<name>A0A3M7QDD8_BRAPC</name>
<protein>
    <submittedName>
        <fullName evidence="1">Uncharacterized protein</fullName>
    </submittedName>
</protein>
<dbReference type="EMBL" id="REGN01006468">
    <property type="protein sequence ID" value="RNA09446.1"/>
    <property type="molecule type" value="Genomic_DNA"/>
</dbReference>
<proteinExistence type="predicted"/>
<organism evidence="1 2">
    <name type="scientific">Brachionus plicatilis</name>
    <name type="common">Marine rotifer</name>
    <name type="synonym">Brachionus muelleri</name>
    <dbReference type="NCBI Taxonomy" id="10195"/>
    <lineage>
        <taxon>Eukaryota</taxon>
        <taxon>Metazoa</taxon>
        <taxon>Spiralia</taxon>
        <taxon>Gnathifera</taxon>
        <taxon>Rotifera</taxon>
        <taxon>Eurotatoria</taxon>
        <taxon>Monogononta</taxon>
        <taxon>Pseudotrocha</taxon>
        <taxon>Ploima</taxon>
        <taxon>Brachionidae</taxon>
        <taxon>Brachionus</taxon>
    </lineage>
</organism>
<evidence type="ECO:0000313" key="1">
    <source>
        <dbReference type="EMBL" id="RNA09446.1"/>
    </source>
</evidence>
<reference evidence="1 2" key="1">
    <citation type="journal article" date="2018" name="Sci. Rep.">
        <title>Genomic signatures of local adaptation to the degree of environmental predictability in rotifers.</title>
        <authorList>
            <person name="Franch-Gras L."/>
            <person name="Hahn C."/>
            <person name="Garcia-Roger E.M."/>
            <person name="Carmona M.J."/>
            <person name="Serra M."/>
            <person name="Gomez A."/>
        </authorList>
    </citation>
    <scope>NUCLEOTIDE SEQUENCE [LARGE SCALE GENOMIC DNA]</scope>
    <source>
        <strain evidence="1">HYR1</strain>
    </source>
</reference>
<keyword evidence="2" id="KW-1185">Reference proteome</keyword>
<sequence length="67" mass="7878">MGSNSTAPQLRSHEFVVESQLVKNCEQFFLNNVSTFWNRLPRDNRDIRALNITSCGNPHHSYFILYY</sequence>
<dbReference type="AlphaFoldDB" id="A0A3M7QDD8"/>
<gene>
    <name evidence="1" type="ORF">BpHYR1_037957</name>
</gene>
<accession>A0A3M7QDD8</accession>
<evidence type="ECO:0000313" key="2">
    <source>
        <dbReference type="Proteomes" id="UP000276133"/>
    </source>
</evidence>